<accession>A0A2P7S029</accession>
<evidence type="ECO:0000313" key="1">
    <source>
        <dbReference type="EMBL" id="PSJ55804.1"/>
    </source>
</evidence>
<evidence type="ECO:0000313" key="2">
    <source>
        <dbReference type="Proteomes" id="UP000240653"/>
    </source>
</evidence>
<dbReference type="AlphaFoldDB" id="A0A2P7S029"/>
<organism evidence="1 2">
    <name type="scientific">Pseudaminobacter soli</name>
    <name type="common">ex Li et al. 2025</name>
    <dbReference type="NCBI Taxonomy" id="1295366"/>
    <lineage>
        <taxon>Bacteria</taxon>
        <taxon>Pseudomonadati</taxon>
        <taxon>Pseudomonadota</taxon>
        <taxon>Alphaproteobacteria</taxon>
        <taxon>Hyphomicrobiales</taxon>
        <taxon>Phyllobacteriaceae</taxon>
        <taxon>Pseudaminobacter</taxon>
    </lineage>
</organism>
<proteinExistence type="predicted"/>
<protein>
    <submittedName>
        <fullName evidence="1">Uncharacterized protein</fullName>
    </submittedName>
</protein>
<comment type="caution">
    <text evidence="1">The sequence shown here is derived from an EMBL/GenBank/DDBJ whole genome shotgun (WGS) entry which is preliminary data.</text>
</comment>
<dbReference type="Proteomes" id="UP000240653">
    <property type="component" value="Unassembled WGS sequence"/>
</dbReference>
<reference evidence="1 2" key="1">
    <citation type="submission" date="2018-03" db="EMBL/GenBank/DDBJ databases">
        <title>The draft genome of Mesorhizobium soli JCM 19897.</title>
        <authorList>
            <person name="Li L."/>
            <person name="Liu L."/>
            <person name="Liang L."/>
            <person name="Wang T."/>
            <person name="Zhang X."/>
        </authorList>
    </citation>
    <scope>NUCLEOTIDE SEQUENCE [LARGE SCALE GENOMIC DNA]</scope>
    <source>
        <strain evidence="1 2">JCM 19897</strain>
    </source>
</reference>
<keyword evidence="2" id="KW-1185">Reference proteome</keyword>
<gene>
    <name evidence="1" type="ORF">C7I85_26320</name>
</gene>
<dbReference type="EMBL" id="PXYL01000022">
    <property type="protein sequence ID" value="PSJ55804.1"/>
    <property type="molecule type" value="Genomic_DNA"/>
</dbReference>
<sequence length="170" mass="18484">MIQAVTEEIDGPDGWLGRALGPQTLEMSGHFGSQRIRLPYVPIIDLVSIITVSEDGDEAPADPATYRLEDGEVVVSPGATWVIEPKHRIRYIAGYNGSDEGKTGAVPERARQAIILSVQDLMRARTVSPILRSETVDGVGSKSFLDGDKLTAIVERTCDRLLSTLRVNVL</sequence>
<name>A0A2P7S029_9HYPH</name>